<gene>
    <name evidence="1" type="ORF">SAMN04487951_102188</name>
</gene>
<reference evidence="2" key="1">
    <citation type="submission" date="2016-10" db="EMBL/GenBank/DDBJ databases">
        <authorList>
            <person name="Varghese N."/>
            <person name="Submissions S."/>
        </authorList>
    </citation>
    <scope>NUCLEOTIDE SEQUENCE [LARGE SCALE GENOMIC DNA]</scope>
    <source>
        <strain evidence="2">CGMCC 1.6494</strain>
    </source>
</reference>
<keyword evidence="2" id="KW-1185">Reference proteome</keyword>
<dbReference type="Proteomes" id="UP000199677">
    <property type="component" value="Unassembled WGS sequence"/>
</dbReference>
<organism evidence="1 2">
    <name type="scientific">Vreelandella arcis</name>
    <dbReference type="NCBI Taxonomy" id="416873"/>
    <lineage>
        <taxon>Bacteria</taxon>
        <taxon>Pseudomonadati</taxon>
        <taxon>Pseudomonadota</taxon>
        <taxon>Gammaproteobacteria</taxon>
        <taxon>Oceanospirillales</taxon>
        <taxon>Halomonadaceae</taxon>
        <taxon>Vreelandella</taxon>
    </lineage>
</organism>
<dbReference type="OrthoDB" id="6168991at2"/>
<protein>
    <submittedName>
        <fullName evidence="1">Uncharacterized protein</fullName>
    </submittedName>
</protein>
<dbReference type="EMBL" id="FNII01000002">
    <property type="protein sequence ID" value="SDN08973.1"/>
    <property type="molecule type" value="Genomic_DNA"/>
</dbReference>
<proteinExistence type="predicted"/>
<name>A0A1G9YKH1_9GAMM</name>
<dbReference type="AlphaFoldDB" id="A0A1G9YKH1"/>
<evidence type="ECO:0000313" key="1">
    <source>
        <dbReference type="EMBL" id="SDN08973.1"/>
    </source>
</evidence>
<evidence type="ECO:0000313" key="2">
    <source>
        <dbReference type="Proteomes" id="UP000199677"/>
    </source>
</evidence>
<accession>A0A1G9YKH1</accession>
<dbReference type="STRING" id="416873.SAMN04487951_102188"/>
<dbReference type="RefSeq" id="WP_089702299.1">
    <property type="nucleotide sequence ID" value="NZ_FNII01000002.1"/>
</dbReference>
<sequence>MEMIDQLNAGKTKAFAKHCFESHSKDELEAAVEGGANQAEMEHWGISQGEWEEAVAAALADLQSKG</sequence>